<dbReference type="Proteomes" id="UP000195221">
    <property type="component" value="Unassembled WGS sequence"/>
</dbReference>
<accession>A0A242N743</accession>
<dbReference type="AlphaFoldDB" id="A0A242N743"/>
<proteinExistence type="predicted"/>
<name>A0A242N743_CABSO</name>
<comment type="caution">
    <text evidence="1">The sequence shown here is derived from an EMBL/GenBank/DDBJ whole genome shotgun (WGS) entry which is preliminary data.</text>
</comment>
<evidence type="ECO:0000313" key="1">
    <source>
        <dbReference type="EMBL" id="OTP79500.1"/>
    </source>
</evidence>
<dbReference type="Pfam" id="PF10076">
    <property type="entry name" value="Phage_Mu_Gp48"/>
    <property type="match status" value="1"/>
</dbReference>
<sequence>MLAPFYKAADFLAAMQALLPRGRVWPRDSDAVQTKVFSGLAPCYERQTARANYLLVDAFPKTAVELLPEWEETLGLPDPCAGVAPTVTARQAQVVARFSGIGGQTPAYYISYAALLGYTITITQYAPARVGQSRVGQPLNGFAWAFAWKINAPLNTIVRSTVGVSRVGDPLASWGNAVLQCEVSEIIPAHTIPIFAYS</sequence>
<organism evidence="1 2">
    <name type="scientific">Caballeronia sordidicola</name>
    <name type="common">Burkholderia sordidicola</name>
    <dbReference type="NCBI Taxonomy" id="196367"/>
    <lineage>
        <taxon>Bacteria</taxon>
        <taxon>Pseudomonadati</taxon>
        <taxon>Pseudomonadota</taxon>
        <taxon>Betaproteobacteria</taxon>
        <taxon>Burkholderiales</taxon>
        <taxon>Burkholderiaceae</taxon>
        <taxon>Caballeronia</taxon>
    </lineage>
</organism>
<dbReference type="RefSeq" id="WP_075357947.1">
    <property type="nucleotide sequence ID" value="NZ_MSRG01000020.1"/>
</dbReference>
<reference evidence="1 2" key="1">
    <citation type="submission" date="2017-03" db="EMBL/GenBank/DDBJ databases">
        <title>Genome analysis of strain PAMC 26577.</title>
        <authorList>
            <person name="Oh H.-M."/>
            <person name="Yang J.-A."/>
        </authorList>
    </citation>
    <scope>NUCLEOTIDE SEQUENCE [LARGE SCALE GENOMIC DNA]</scope>
    <source>
        <strain evidence="1 2">PAMC 26577</strain>
    </source>
</reference>
<dbReference type="EMBL" id="NBTZ01000009">
    <property type="protein sequence ID" value="OTP79500.1"/>
    <property type="molecule type" value="Genomic_DNA"/>
</dbReference>
<gene>
    <name evidence="1" type="ORF">PAMC26577_01135</name>
</gene>
<evidence type="ECO:0000313" key="2">
    <source>
        <dbReference type="Proteomes" id="UP000195221"/>
    </source>
</evidence>
<dbReference type="InterPro" id="IPR018755">
    <property type="entry name" value="Phage_Mu_Gp48"/>
</dbReference>
<protein>
    <submittedName>
        <fullName evidence="1">Prophage tail protein</fullName>
    </submittedName>
</protein>